<dbReference type="Proteomes" id="UP000744769">
    <property type="component" value="Unassembled WGS sequence"/>
</dbReference>
<evidence type="ECO:0000313" key="1">
    <source>
        <dbReference type="EMBL" id="NHN56610.1"/>
    </source>
</evidence>
<dbReference type="EMBL" id="JAAOIV010000009">
    <property type="protein sequence ID" value="NHN56610.1"/>
    <property type="molecule type" value="Genomic_DNA"/>
</dbReference>
<evidence type="ECO:0000313" key="2">
    <source>
        <dbReference type="Proteomes" id="UP000744769"/>
    </source>
</evidence>
<protein>
    <submittedName>
        <fullName evidence="1">Uncharacterized protein</fullName>
    </submittedName>
</protein>
<sequence>MTRSDDDHVGDSAELAAQSHLASRAAGSLEQLSRDLRDQRERAATIDDPSVAAATAKALEALSAEAEGLVVQVRRLAGMTEEEST</sequence>
<organism evidence="1 2">
    <name type="scientific">Metallococcus carri</name>
    <dbReference type="NCBI Taxonomy" id="1656884"/>
    <lineage>
        <taxon>Bacteria</taxon>
        <taxon>Bacillati</taxon>
        <taxon>Actinomycetota</taxon>
        <taxon>Actinomycetes</taxon>
        <taxon>Micrococcales</taxon>
        <taxon>Dermacoccaceae</taxon>
        <taxon>Metallococcus</taxon>
    </lineage>
</organism>
<name>A0A967EAU6_9MICO</name>
<dbReference type="RefSeq" id="WP_166197278.1">
    <property type="nucleotide sequence ID" value="NZ_JAAOIV010000009.1"/>
</dbReference>
<keyword evidence="2" id="KW-1185">Reference proteome</keyword>
<gene>
    <name evidence="1" type="ORF">G9U51_12550</name>
</gene>
<reference evidence="1" key="1">
    <citation type="submission" date="2020-03" db="EMBL/GenBank/DDBJ databases">
        <title>Draft sequencing of Calidifontibacter sp. DB0510.</title>
        <authorList>
            <person name="Kim D.-U."/>
        </authorList>
    </citation>
    <scope>NUCLEOTIDE SEQUENCE</scope>
    <source>
        <strain evidence="1">DB0510</strain>
    </source>
</reference>
<dbReference type="AlphaFoldDB" id="A0A967EAU6"/>
<accession>A0A967EAU6</accession>
<comment type="caution">
    <text evidence="1">The sequence shown here is derived from an EMBL/GenBank/DDBJ whole genome shotgun (WGS) entry which is preliminary data.</text>
</comment>
<proteinExistence type="predicted"/>